<accession>A0A0R1JGU8</accession>
<dbReference type="NCBIfam" id="TIGR00099">
    <property type="entry name" value="Cof-subfamily"/>
    <property type="match status" value="1"/>
</dbReference>
<evidence type="ECO:0000313" key="1">
    <source>
        <dbReference type="EMBL" id="KRK70544.1"/>
    </source>
</evidence>
<keyword evidence="2" id="KW-1185">Reference proteome</keyword>
<dbReference type="PATRIC" id="fig|1291734.4.peg.632"/>
<dbReference type="OrthoDB" id="9806027at2"/>
<proteinExistence type="predicted"/>
<dbReference type="Proteomes" id="UP000051804">
    <property type="component" value="Unassembled WGS sequence"/>
</dbReference>
<dbReference type="PANTHER" id="PTHR10000:SF23">
    <property type="entry name" value="5-AMINO-6-(5-PHOSPHO-D-RIBITYLAMINO)URACIL PHOSPHATASE YITU"/>
    <property type="match status" value="1"/>
</dbReference>
<dbReference type="Pfam" id="PF08282">
    <property type="entry name" value="Hydrolase_3"/>
    <property type="match status" value="1"/>
</dbReference>
<keyword evidence="1" id="KW-0378">Hydrolase</keyword>
<dbReference type="Gene3D" id="3.40.50.1000">
    <property type="entry name" value="HAD superfamily/HAD-like"/>
    <property type="match status" value="1"/>
</dbReference>
<protein>
    <submittedName>
        <fullName evidence="1">Hydrolase of the HAD superfamily protein</fullName>
    </submittedName>
</protein>
<dbReference type="EMBL" id="AZDJ01000032">
    <property type="protein sequence ID" value="KRK70544.1"/>
    <property type="molecule type" value="Genomic_DNA"/>
</dbReference>
<evidence type="ECO:0000313" key="2">
    <source>
        <dbReference type="Proteomes" id="UP000051804"/>
    </source>
</evidence>
<comment type="caution">
    <text evidence="1">The sequence shown here is derived from an EMBL/GenBank/DDBJ whole genome shotgun (WGS) entry which is preliminary data.</text>
</comment>
<dbReference type="SUPFAM" id="SSF56784">
    <property type="entry name" value="HAD-like"/>
    <property type="match status" value="1"/>
</dbReference>
<dbReference type="InterPro" id="IPR000150">
    <property type="entry name" value="Cof"/>
</dbReference>
<dbReference type="STRING" id="1291734.FD02_GL000615"/>
<dbReference type="NCBIfam" id="TIGR01484">
    <property type="entry name" value="HAD-SF-IIB"/>
    <property type="match status" value="1"/>
</dbReference>
<organism evidence="1 2">
    <name type="scientific">Lacticaseibacillus nasuensis JCM 17158</name>
    <dbReference type="NCBI Taxonomy" id="1291734"/>
    <lineage>
        <taxon>Bacteria</taxon>
        <taxon>Bacillati</taxon>
        <taxon>Bacillota</taxon>
        <taxon>Bacilli</taxon>
        <taxon>Lactobacillales</taxon>
        <taxon>Lactobacillaceae</taxon>
        <taxon>Lacticaseibacillus</taxon>
    </lineage>
</organism>
<reference evidence="1 2" key="1">
    <citation type="journal article" date="2015" name="Genome Announc.">
        <title>Expanding the biotechnology potential of lactobacilli through comparative genomics of 213 strains and associated genera.</title>
        <authorList>
            <person name="Sun Z."/>
            <person name="Harris H.M."/>
            <person name="McCann A."/>
            <person name="Guo C."/>
            <person name="Argimon S."/>
            <person name="Zhang W."/>
            <person name="Yang X."/>
            <person name="Jeffery I.B."/>
            <person name="Cooney J.C."/>
            <person name="Kagawa T.F."/>
            <person name="Liu W."/>
            <person name="Song Y."/>
            <person name="Salvetti E."/>
            <person name="Wrobel A."/>
            <person name="Rasinkangas P."/>
            <person name="Parkhill J."/>
            <person name="Rea M.C."/>
            <person name="O'Sullivan O."/>
            <person name="Ritari J."/>
            <person name="Douillard F.P."/>
            <person name="Paul Ross R."/>
            <person name="Yang R."/>
            <person name="Briner A.E."/>
            <person name="Felis G.E."/>
            <person name="de Vos W.M."/>
            <person name="Barrangou R."/>
            <person name="Klaenhammer T.R."/>
            <person name="Caufield P.W."/>
            <person name="Cui Y."/>
            <person name="Zhang H."/>
            <person name="O'Toole P.W."/>
        </authorList>
    </citation>
    <scope>NUCLEOTIDE SEQUENCE [LARGE SCALE GENOMIC DNA]</scope>
    <source>
        <strain evidence="1 2">JCM 17158</strain>
    </source>
</reference>
<dbReference type="AlphaFoldDB" id="A0A0R1JGU8"/>
<dbReference type="GO" id="GO:0000287">
    <property type="term" value="F:magnesium ion binding"/>
    <property type="evidence" value="ECO:0007669"/>
    <property type="project" value="TreeGrafter"/>
</dbReference>
<dbReference type="Gene3D" id="3.30.1240.10">
    <property type="match status" value="1"/>
</dbReference>
<dbReference type="InterPro" id="IPR023214">
    <property type="entry name" value="HAD_sf"/>
</dbReference>
<dbReference type="InterPro" id="IPR036412">
    <property type="entry name" value="HAD-like_sf"/>
</dbReference>
<dbReference type="RefSeq" id="WP_054722249.1">
    <property type="nucleotide sequence ID" value="NZ_AZDJ01000032.1"/>
</dbReference>
<dbReference type="SFLD" id="SFLDG01140">
    <property type="entry name" value="C2.B:_Phosphomannomutase_and_P"/>
    <property type="match status" value="1"/>
</dbReference>
<dbReference type="GO" id="GO:0005829">
    <property type="term" value="C:cytosol"/>
    <property type="evidence" value="ECO:0007669"/>
    <property type="project" value="TreeGrafter"/>
</dbReference>
<name>A0A0R1JGU8_9LACO</name>
<sequence length="269" mass="28460">MAPHLIISDIDGTLAVDHTRVTPRTAATLSQLLDAGHEFYVASGRMYNLAHPIASQVDSRAEIIAANGAVYDFNGERVHHLLGAAALRATAEAAIAHRVTPMYFSDDQLFYITPPPADIQAGLEIFAPAENHIDLIETGDVAGLLQYADRITNGLILSFTNVPALAEIRTALNAGGTLHVSASEPTNLELIPAHVDKAVAIRELQAKTGIPPERTIVFGDGLNDVGMLRAAGIAVAMGNALPEVKAVADHVTGANTEDGLAQFLETYFA</sequence>
<dbReference type="PANTHER" id="PTHR10000">
    <property type="entry name" value="PHOSPHOSERINE PHOSPHATASE"/>
    <property type="match status" value="1"/>
</dbReference>
<dbReference type="InterPro" id="IPR006379">
    <property type="entry name" value="HAD-SF_hydro_IIB"/>
</dbReference>
<gene>
    <name evidence="1" type="ORF">FD02_GL000615</name>
</gene>
<dbReference type="SFLD" id="SFLDS00003">
    <property type="entry name" value="Haloacid_Dehalogenase"/>
    <property type="match status" value="1"/>
</dbReference>
<dbReference type="GO" id="GO:0016791">
    <property type="term" value="F:phosphatase activity"/>
    <property type="evidence" value="ECO:0007669"/>
    <property type="project" value="UniProtKB-ARBA"/>
</dbReference>